<evidence type="ECO:0000313" key="1">
    <source>
        <dbReference type="EMBL" id="GAA3532919.1"/>
    </source>
</evidence>
<keyword evidence="2" id="KW-1185">Reference proteome</keyword>
<name>A0ABP6VD78_9GAMM</name>
<sequence>MKSAPILLLVTGLLAGCANERHYDFAMGETIDEMNELQIMDPDAPARNDGKMAALSLNGNYGVPLYGKYVKGAEAPAEGKTQVTLNFGN</sequence>
<dbReference type="PROSITE" id="PS51257">
    <property type="entry name" value="PROKAR_LIPOPROTEIN"/>
    <property type="match status" value="1"/>
</dbReference>
<evidence type="ECO:0000313" key="2">
    <source>
        <dbReference type="Proteomes" id="UP001500795"/>
    </source>
</evidence>
<dbReference type="EMBL" id="BAABCX010000001">
    <property type="protein sequence ID" value="GAA3532919.1"/>
    <property type="molecule type" value="Genomic_DNA"/>
</dbReference>
<evidence type="ECO:0008006" key="3">
    <source>
        <dbReference type="Google" id="ProtNLM"/>
    </source>
</evidence>
<gene>
    <name evidence="1" type="ORF">GCM10022394_10310</name>
</gene>
<reference evidence="2" key="1">
    <citation type="journal article" date="2019" name="Int. J. Syst. Evol. Microbiol.">
        <title>The Global Catalogue of Microorganisms (GCM) 10K type strain sequencing project: providing services to taxonomists for standard genome sequencing and annotation.</title>
        <authorList>
            <consortium name="The Broad Institute Genomics Platform"/>
            <consortium name="The Broad Institute Genome Sequencing Center for Infectious Disease"/>
            <person name="Wu L."/>
            <person name="Ma J."/>
        </authorList>
    </citation>
    <scope>NUCLEOTIDE SEQUENCE [LARGE SCALE GENOMIC DNA]</scope>
    <source>
        <strain evidence="2">JCM 17110</strain>
    </source>
</reference>
<dbReference type="Proteomes" id="UP001500795">
    <property type="component" value="Unassembled WGS sequence"/>
</dbReference>
<proteinExistence type="predicted"/>
<protein>
    <recommendedName>
        <fullName evidence="3">Addiction module component</fullName>
    </recommendedName>
</protein>
<accession>A0ABP6VD78</accession>
<dbReference type="RefSeq" id="WP_344955420.1">
    <property type="nucleotide sequence ID" value="NZ_BAABCX010000001.1"/>
</dbReference>
<comment type="caution">
    <text evidence="1">The sequence shown here is derived from an EMBL/GenBank/DDBJ whole genome shotgun (WGS) entry which is preliminary data.</text>
</comment>
<organism evidence="1 2">
    <name type="scientific">Zobellella aerophila</name>
    <dbReference type="NCBI Taxonomy" id="870480"/>
    <lineage>
        <taxon>Bacteria</taxon>
        <taxon>Pseudomonadati</taxon>
        <taxon>Pseudomonadota</taxon>
        <taxon>Gammaproteobacteria</taxon>
        <taxon>Aeromonadales</taxon>
        <taxon>Aeromonadaceae</taxon>
        <taxon>Zobellella</taxon>
    </lineage>
</organism>